<evidence type="ECO:0000313" key="4">
    <source>
        <dbReference type="EMBL" id="TWV57418.1"/>
    </source>
</evidence>
<dbReference type="InterPro" id="IPR036291">
    <property type="entry name" value="NAD(P)-bd_dom_sf"/>
</dbReference>
<dbReference type="Gene3D" id="3.40.50.720">
    <property type="entry name" value="NAD(P)-binding Rossmann-like Domain"/>
    <property type="match status" value="1"/>
</dbReference>
<proteinExistence type="inferred from homology"/>
<dbReference type="SMART" id="SM00822">
    <property type="entry name" value="PKS_KR"/>
    <property type="match status" value="1"/>
</dbReference>
<name>A0A5C6K6V4_9ACTN</name>
<accession>A0A5C6K6V4</accession>
<dbReference type="PANTHER" id="PTHR43639">
    <property type="entry name" value="OXIDOREDUCTASE, SHORT-CHAIN DEHYDROGENASE/REDUCTASE FAMILY (AFU_ORTHOLOGUE AFUA_5G02870)"/>
    <property type="match status" value="1"/>
</dbReference>
<evidence type="ECO:0000256" key="1">
    <source>
        <dbReference type="ARBA" id="ARBA00006484"/>
    </source>
</evidence>
<dbReference type="EC" id="1.1.1.47" evidence="4"/>
<evidence type="ECO:0000259" key="3">
    <source>
        <dbReference type="SMART" id="SM00822"/>
    </source>
</evidence>
<gene>
    <name evidence="4" type="ORF">FRZ03_02180</name>
</gene>
<evidence type="ECO:0000256" key="2">
    <source>
        <dbReference type="ARBA" id="ARBA00023002"/>
    </source>
</evidence>
<dbReference type="FunFam" id="3.40.50.720:FF:000084">
    <property type="entry name" value="Short-chain dehydrogenase reductase"/>
    <property type="match status" value="1"/>
</dbReference>
<dbReference type="Pfam" id="PF13561">
    <property type="entry name" value="adh_short_C2"/>
    <property type="match status" value="1"/>
</dbReference>
<dbReference type="PANTHER" id="PTHR43639:SF1">
    <property type="entry name" value="SHORT-CHAIN DEHYDROGENASE_REDUCTASE FAMILY PROTEIN"/>
    <property type="match status" value="1"/>
</dbReference>
<reference evidence="4" key="1">
    <citation type="journal article" date="2019" name="Microbiol. Resour. Announc.">
        <title>Draft Genomic Sequences of Streptomyces misionensis and Streptomyces albidoflavus, bacteria applied for phytopathogen biocontrol.</title>
        <authorList>
            <person name="Pylro V."/>
            <person name="Dias A."/>
            <person name="Andreote F."/>
            <person name="Varani A."/>
            <person name="Andreote C."/>
            <person name="Bernardo E."/>
            <person name="Martins T."/>
        </authorList>
    </citation>
    <scope>NUCLEOTIDE SEQUENCE [LARGE SCALE GENOMIC DNA]</scope>
    <source>
        <strain evidence="4">66</strain>
    </source>
</reference>
<sequence length="255" mass="26649">MGGRLEGRTAVVTGGSRGIGAAVATRLAAEGAAVVIGYQRAVEAAEEVTARLKGQGAQALAVCADVGDPEQIGELADRAVETFGGLDVLASCAGIEHFGRLEELTAAEFDRVFAVNTRGQLFAAQQAARHMAPGGRIILTSSVSVHRAVFGHTLYAASKGAVEAMVLSLAAELGPRRITVNAVSPGGTATDMAVEYGHHYRHPELRIPDEEWLRASSALQRVGRPEEIAALYAFLATEDASYITGRVLPVDGGLF</sequence>
<dbReference type="PROSITE" id="PS00061">
    <property type="entry name" value="ADH_SHORT"/>
    <property type="match status" value="1"/>
</dbReference>
<keyword evidence="2 4" id="KW-0560">Oxidoreductase</keyword>
<dbReference type="InterPro" id="IPR057326">
    <property type="entry name" value="KR_dom"/>
</dbReference>
<protein>
    <submittedName>
        <fullName evidence="4">Glucose 1-dehydrogenase</fullName>
        <ecNumber evidence="4">1.1.1.47</ecNumber>
    </submittedName>
</protein>
<dbReference type="EMBL" id="VOGW01000013">
    <property type="protein sequence ID" value="TWV57418.1"/>
    <property type="molecule type" value="Genomic_DNA"/>
</dbReference>
<dbReference type="Proteomes" id="UP000320481">
    <property type="component" value="Unassembled WGS sequence"/>
</dbReference>
<comment type="caution">
    <text evidence="4">The sequence shown here is derived from an EMBL/GenBank/DDBJ whole genome shotgun (WGS) entry which is preliminary data.</text>
</comment>
<dbReference type="GO" id="GO:0047936">
    <property type="term" value="F:glucose 1-dehydrogenase [NAD(P)+] activity"/>
    <property type="evidence" value="ECO:0007669"/>
    <property type="project" value="UniProtKB-EC"/>
</dbReference>
<feature type="domain" description="Ketoreductase" evidence="3">
    <location>
        <begin position="8"/>
        <end position="186"/>
    </location>
</feature>
<dbReference type="InterPro" id="IPR002347">
    <property type="entry name" value="SDR_fam"/>
</dbReference>
<comment type="similarity">
    <text evidence="1">Belongs to the short-chain dehydrogenases/reductases (SDR) family.</text>
</comment>
<dbReference type="PRINTS" id="PR00080">
    <property type="entry name" value="SDRFAMILY"/>
</dbReference>
<organism evidence="4 5">
    <name type="scientific">Streptomyces misionensis</name>
    <dbReference type="NCBI Taxonomy" id="67331"/>
    <lineage>
        <taxon>Bacteria</taxon>
        <taxon>Bacillati</taxon>
        <taxon>Actinomycetota</taxon>
        <taxon>Actinomycetes</taxon>
        <taxon>Kitasatosporales</taxon>
        <taxon>Streptomycetaceae</taxon>
        <taxon>Streptomyces</taxon>
    </lineage>
</organism>
<dbReference type="RefSeq" id="WP_146463434.1">
    <property type="nucleotide sequence ID" value="NZ_VOGW01000013.1"/>
</dbReference>
<dbReference type="NCBIfam" id="NF005559">
    <property type="entry name" value="PRK07231.1"/>
    <property type="match status" value="1"/>
</dbReference>
<dbReference type="InterPro" id="IPR020904">
    <property type="entry name" value="Sc_DH/Rdtase_CS"/>
</dbReference>
<keyword evidence="5" id="KW-1185">Reference proteome</keyword>
<evidence type="ECO:0000313" key="5">
    <source>
        <dbReference type="Proteomes" id="UP000320481"/>
    </source>
</evidence>
<dbReference type="AlphaFoldDB" id="A0A5C6K6V4"/>
<dbReference type="PRINTS" id="PR00081">
    <property type="entry name" value="GDHRDH"/>
</dbReference>
<dbReference type="SUPFAM" id="SSF51735">
    <property type="entry name" value="NAD(P)-binding Rossmann-fold domains"/>
    <property type="match status" value="1"/>
</dbReference>